<comment type="caution">
    <text evidence="2">The sequence shown here is derived from an EMBL/GenBank/DDBJ whole genome shotgun (WGS) entry which is preliminary data.</text>
</comment>
<dbReference type="Proteomes" id="UP001165074">
    <property type="component" value="Unassembled WGS sequence"/>
</dbReference>
<dbReference type="AlphaFoldDB" id="A0A9W6VR01"/>
<reference evidence="3" key="2">
    <citation type="submission" date="2023-03" db="EMBL/GenBank/DDBJ databases">
        <title>Actinoallomurus iriomotensis NBRC 103684.</title>
        <authorList>
            <person name="Ichikawa N."/>
            <person name="Sato H."/>
            <person name="Tonouchi N."/>
        </authorList>
    </citation>
    <scope>NUCLEOTIDE SEQUENCE</scope>
    <source>
        <strain evidence="3">NBRC 103684</strain>
    </source>
</reference>
<protein>
    <submittedName>
        <fullName evidence="2">Uncharacterized protein</fullName>
    </submittedName>
</protein>
<keyword evidence="1" id="KW-0812">Transmembrane</keyword>
<dbReference type="EMBL" id="BSTK01000021">
    <property type="protein sequence ID" value="GLY91649.1"/>
    <property type="molecule type" value="Genomic_DNA"/>
</dbReference>
<proteinExistence type="predicted"/>
<name>A0A9W6VR01_9ACTN</name>
<dbReference type="Proteomes" id="UP001165135">
    <property type="component" value="Unassembled WGS sequence"/>
</dbReference>
<accession>A0A9W6VR01</accession>
<gene>
    <name evidence="2" type="ORF">Airi01_047160</name>
    <name evidence="3" type="ORF">Airi02_095770</name>
</gene>
<evidence type="ECO:0000256" key="1">
    <source>
        <dbReference type="SAM" id="Phobius"/>
    </source>
</evidence>
<keyword evidence="1" id="KW-1133">Transmembrane helix</keyword>
<keyword evidence="1" id="KW-0472">Membrane</keyword>
<feature type="transmembrane region" description="Helical" evidence="1">
    <location>
        <begin position="48"/>
        <end position="65"/>
    </location>
</feature>
<evidence type="ECO:0000313" key="3">
    <source>
        <dbReference type="EMBL" id="GLY91649.1"/>
    </source>
</evidence>
<evidence type="ECO:0000313" key="2">
    <source>
        <dbReference type="EMBL" id="GLY76449.1"/>
    </source>
</evidence>
<evidence type="ECO:0000313" key="5">
    <source>
        <dbReference type="Proteomes" id="UP001165135"/>
    </source>
</evidence>
<dbReference type="EMBL" id="BSTJ01000005">
    <property type="protein sequence ID" value="GLY76449.1"/>
    <property type="molecule type" value="Genomic_DNA"/>
</dbReference>
<sequence>MGTVVAREELGVAAGEDAGTRGFNDVALAVFVVVLPVAAVGATVSLRWTALVAWPAAAGVVALALRRERDRRAQVAWMEGTVLVVQDSGGVRRCDLAAAREVDLTHTAGLRGDRSFRVLVARNEARGPAVRLVLRDRRGRPLGAQDLRLLAAALDASRVGGAVARALREMAEYGRERTSSERVDWTHRTGR</sequence>
<keyword evidence="4" id="KW-1185">Reference proteome</keyword>
<feature type="transmembrane region" description="Helical" evidence="1">
    <location>
        <begin position="26"/>
        <end position="42"/>
    </location>
</feature>
<reference evidence="2" key="1">
    <citation type="submission" date="2023-03" db="EMBL/GenBank/DDBJ databases">
        <title>Actinoallomurus iriomotensis NBRC 103681.</title>
        <authorList>
            <person name="Ichikawa N."/>
            <person name="Sato H."/>
            <person name="Tonouchi N."/>
        </authorList>
    </citation>
    <scope>NUCLEOTIDE SEQUENCE</scope>
    <source>
        <strain evidence="2">NBRC 103681</strain>
    </source>
</reference>
<organism evidence="2 5">
    <name type="scientific">Actinoallomurus iriomotensis</name>
    <dbReference type="NCBI Taxonomy" id="478107"/>
    <lineage>
        <taxon>Bacteria</taxon>
        <taxon>Bacillati</taxon>
        <taxon>Actinomycetota</taxon>
        <taxon>Actinomycetes</taxon>
        <taxon>Streptosporangiales</taxon>
        <taxon>Thermomonosporaceae</taxon>
        <taxon>Actinoallomurus</taxon>
    </lineage>
</organism>
<evidence type="ECO:0000313" key="4">
    <source>
        <dbReference type="Proteomes" id="UP001165074"/>
    </source>
</evidence>